<evidence type="ECO:0000313" key="3">
    <source>
        <dbReference type="Proteomes" id="UP000799766"/>
    </source>
</evidence>
<gene>
    <name evidence="2" type="ORF">BDY21DRAFT_113016</name>
</gene>
<dbReference type="Proteomes" id="UP000799766">
    <property type="component" value="Unassembled WGS sequence"/>
</dbReference>
<accession>A0A6A6NS70</accession>
<dbReference type="AlphaFoldDB" id="A0A6A6NS70"/>
<keyword evidence="3" id="KW-1185">Reference proteome</keyword>
<dbReference type="EMBL" id="MU001693">
    <property type="protein sequence ID" value="KAF2454133.1"/>
    <property type="molecule type" value="Genomic_DNA"/>
</dbReference>
<protein>
    <submittedName>
        <fullName evidence="2">Uncharacterized protein</fullName>
    </submittedName>
</protein>
<reference evidence="2" key="1">
    <citation type="journal article" date="2020" name="Stud. Mycol.">
        <title>101 Dothideomycetes genomes: a test case for predicting lifestyles and emergence of pathogens.</title>
        <authorList>
            <person name="Haridas S."/>
            <person name="Albert R."/>
            <person name="Binder M."/>
            <person name="Bloem J."/>
            <person name="Labutti K."/>
            <person name="Salamov A."/>
            <person name="Andreopoulos B."/>
            <person name="Baker S."/>
            <person name="Barry K."/>
            <person name="Bills G."/>
            <person name="Bluhm B."/>
            <person name="Cannon C."/>
            <person name="Castanera R."/>
            <person name="Culley D."/>
            <person name="Daum C."/>
            <person name="Ezra D."/>
            <person name="Gonzalez J."/>
            <person name="Henrissat B."/>
            <person name="Kuo A."/>
            <person name="Liang C."/>
            <person name="Lipzen A."/>
            <person name="Lutzoni F."/>
            <person name="Magnuson J."/>
            <person name="Mondo S."/>
            <person name="Nolan M."/>
            <person name="Ohm R."/>
            <person name="Pangilinan J."/>
            <person name="Park H.-J."/>
            <person name="Ramirez L."/>
            <person name="Alfaro M."/>
            <person name="Sun H."/>
            <person name="Tritt A."/>
            <person name="Yoshinaga Y."/>
            <person name="Zwiers L.-H."/>
            <person name="Turgeon B."/>
            <person name="Goodwin S."/>
            <person name="Spatafora J."/>
            <person name="Crous P."/>
            <person name="Grigoriev I."/>
        </authorList>
    </citation>
    <scope>NUCLEOTIDE SEQUENCE</scope>
    <source>
        <strain evidence="2">ATCC 16933</strain>
    </source>
</reference>
<proteinExistence type="predicted"/>
<evidence type="ECO:0000256" key="1">
    <source>
        <dbReference type="SAM" id="MobiDB-lite"/>
    </source>
</evidence>
<feature type="region of interest" description="Disordered" evidence="1">
    <location>
        <begin position="14"/>
        <end position="45"/>
    </location>
</feature>
<name>A0A6A6NS70_9PEZI</name>
<evidence type="ECO:0000313" key="2">
    <source>
        <dbReference type="EMBL" id="KAF2454133.1"/>
    </source>
</evidence>
<organism evidence="2 3">
    <name type="scientific">Lineolata rhizophorae</name>
    <dbReference type="NCBI Taxonomy" id="578093"/>
    <lineage>
        <taxon>Eukaryota</taxon>
        <taxon>Fungi</taxon>
        <taxon>Dikarya</taxon>
        <taxon>Ascomycota</taxon>
        <taxon>Pezizomycotina</taxon>
        <taxon>Dothideomycetes</taxon>
        <taxon>Dothideomycetes incertae sedis</taxon>
        <taxon>Lineolatales</taxon>
        <taxon>Lineolataceae</taxon>
        <taxon>Lineolata</taxon>
    </lineage>
</organism>
<sequence>MYIAPHSRLHFPGGYIPRARLTSDPERHNGSTTSPPSHPGVPRHHEGALYSVHPCVAGPHLTGSPLLPPPPHCCGVGAAPRPSGTLEVGWPPGVTSRAAGWCSVVVVMALEVVLGSLSHATCYGKAHRHSKRTHRGRPWLVGVRAAHVSPSPFELDLRAIAAP</sequence>